<dbReference type="RefSeq" id="WP_242612025.1">
    <property type="nucleotide sequence ID" value="NZ_CYTI01000010.1"/>
</dbReference>
<feature type="domain" description="Autotransporter" evidence="2">
    <location>
        <begin position="605"/>
        <end position="886"/>
    </location>
</feature>
<feature type="region of interest" description="Disordered" evidence="1">
    <location>
        <begin position="429"/>
        <end position="503"/>
    </location>
</feature>
<evidence type="ECO:0000313" key="3">
    <source>
        <dbReference type="EMBL" id="MCZ8405632.1"/>
    </source>
</evidence>
<sequence length="886" mass="88749">MGVTLPATAVAAAGKGGGGAGGLGQNFWSPNLGTQGGSGGGLEPITPDGKAGAGGNAAHSPGTGGAAPKAASSNDAVTTNVSGSRGTCAAPCDDNHGGGGGGVAILGGENINLVIATNVSVTGGNGAAGSPGGADALQNMAYVGGGGGGGAGIAAVSGVLTLNGPVSGGIGGASRGHPGAGGDAVVLTRGDIIINALVSGGQGGTRDLNLAPRTFSGDGGVGISIGSGTVVNNNVVLGGFPGTVQYPNKGSVGKRGTALRAGSDTTVTNKGSFNSNGATAVLFEGDNNTFIMWSGSDIIGDLYFKGKDNQLAFGSDDGAPITQYIWGDGDLDFGTAGTYTVRVTPTAADRLDVAKTARLTGAVLRVNAMASDLYAETQRYTILHAGEKFNGTRFAGVTSNLAYLTPTLSYSDDDQDAFLTLVRKAAPAPVPVPPVIEPVPPATNPAPPVTDPVPPTTEPTPPVTDPAPPTTEPVPPASDPASPPATDAATPGDDGAAPSSPIRFADLLGNRNTIATANAIESLPADHELYRRALSLPEGAPQAYFSALAGEIHASVRHALPGLDTTIRDVPLKHLRANLNAGRHAGSPTAAAGVSDAPPAASTLPGSDAHPAWAQLVGSWQDQGATDDSNAVRLRTGGIFIGVDHAIGAGWRLGGALGYTDSQLRTDGANAKSNISSYSAIAYGGKAFETRGGRLNVLLGTAYTWHNVGTRRGVVAGALDQTLRADYRASATQLFAELGYALAASGALAVEPYAGLAWASQRSSAFQERGGSGALSGVGQSARTTTTTLGARLRHALQSGRFDGALTVGAGWRRAFGDLSPTSTQSFDAGDAFTIVGAPIARDTLLLETGLQARTGRNAMAGFHYAGQFSSRNRNHSATLTWRWAF</sequence>
<dbReference type="PRINTS" id="PR01217">
    <property type="entry name" value="PRICHEXTENSN"/>
</dbReference>
<dbReference type="Pfam" id="PF03797">
    <property type="entry name" value="Autotransporter"/>
    <property type="match status" value="1"/>
</dbReference>
<gene>
    <name evidence="3" type="ORF">O9570_29575</name>
</gene>
<feature type="compositionally biased region" description="Pro residues" evidence="1">
    <location>
        <begin position="429"/>
        <end position="483"/>
    </location>
</feature>
<feature type="compositionally biased region" description="Polar residues" evidence="1">
    <location>
        <begin position="71"/>
        <end position="85"/>
    </location>
</feature>
<feature type="compositionally biased region" description="Low complexity" evidence="1">
    <location>
        <begin position="590"/>
        <end position="602"/>
    </location>
</feature>
<feature type="region of interest" description="Disordered" evidence="1">
    <location>
        <begin position="26"/>
        <end position="85"/>
    </location>
</feature>
<dbReference type="EMBL" id="JAPZVI010000045">
    <property type="protein sequence ID" value="MCZ8405632.1"/>
    <property type="molecule type" value="Genomic_DNA"/>
</dbReference>
<reference evidence="3" key="1">
    <citation type="submission" date="2022-12" db="EMBL/GenBank/DDBJ databases">
        <authorList>
            <person name="Voronina O.L."/>
            <person name="Kunda M.S."/>
            <person name="Ryzhova N."/>
            <person name="Aksenova E.I."/>
        </authorList>
    </citation>
    <scope>NUCLEOTIDE SEQUENCE</scope>
    <source>
        <strain evidence="3">SCCH136:Ach223948</strain>
    </source>
</reference>
<dbReference type="NCBIfam" id="TIGR01414">
    <property type="entry name" value="autotrans_barl"/>
    <property type="match status" value="1"/>
</dbReference>
<evidence type="ECO:0000256" key="1">
    <source>
        <dbReference type="SAM" id="MobiDB-lite"/>
    </source>
</evidence>
<dbReference type="InterPro" id="IPR005546">
    <property type="entry name" value="Autotransporte_beta"/>
</dbReference>
<dbReference type="AlphaFoldDB" id="A0A9X3R782"/>
<dbReference type="SMART" id="SM00869">
    <property type="entry name" value="Autotransporter"/>
    <property type="match status" value="1"/>
</dbReference>
<dbReference type="Gene3D" id="2.40.128.130">
    <property type="entry name" value="Autotransporter beta-domain"/>
    <property type="match status" value="1"/>
</dbReference>
<feature type="compositionally biased region" description="Low complexity" evidence="1">
    <location>
        <begin position="484"/>
        <end position="498"/>
    </location>
</feature>
<dbReference type="InterPro" id="IPR036709">
    <property type="entry name" value="Autotransporte_beta_dom_sf"/>
</dbReference>
<proteinExistence type="predicted"/>
<protein>
    <submittedName>
        <fullName evidence="3">Autotransporter outer membrane beta-barrel domain-containing protein</fullName>
    </submittedName>
</protein>
<dbReference type="SUPFAM" id="SSF103515">
    <property type="entry name" value="Autotransporter"/>
    <property type="match status" value="1"/>
</dbReference>
<dbReference type="GO" id="GO:0019867">
    <property type="term" value="C:outer membrane"/>
    <property type="evidence" value="ECO:0007669"/>
    <property type="project" value="InterPro"/>
</dbReference>
<name>A0A9X3R782_ALCXX</name>
<dbReference type="InterPro" id="IPR006315">
    <property type="entry name" value="OM_autotransptr_brl_dom"/>
</dbReference>
<feature type="region of interest" description="Disordered" evidence="1">
    <location>
        <begin position="583"/>
        <end position="608"/>
    </location>
</feature>
<dbReference type="PROSITE" id="PS51208">
    <property type="entry name" value="AUTOTRANSPORTER"/>
    <property type="match status" value="1"/>
</dbReference>
<organism evidence="3 4">
    <name type="scientific">Alcaligenes xylosoxydans xylosoxydans</name>
    <name type="common">Achromobacter xylosoxidans</name>
    <dbReference type="NCBI Taxonomy" id="85698"/>
    <lineage>
        <taxon>Bacteria</taxon>
        <taxon>Pseudomonadati</taxon>
        <taxon>Pseudomonadota</taxon>
        <taxon>Betaproteobacteria</taxon>
        <taxon>Burkholderiales</taxon>
        <taxon>Alcaligenaceae</taxon>
        <taxon>Achromobacter</taxon>
    </lineage>
</organism>
<dbReference type="Proteomes" id="UP001141992">
    <property type="component" value="Unassembled WGS sequence"/>
</dbReference>
<accession>A0A9X3R782</accession>
<evidence type="ECO:0000313" key="4">
    <source>
        <dbReference type="Proteomes" id="UP001141992"/>
    </source>
</evidence>
<comment type="caution">
    <text evidence="3">The sequence shown here is derived from an EMBL/GenBank/DDBJ whole genome shotgun (WGS) entry which is preliminary data.</text>
</comment>
<evidence type="ECO:0000259" key="2">
    <source>
        <dbReference type="PROSITE" id="PS51208"/>
    </source>
</evidence>